<keyword evidence="3" id="KW-0862">Zinc</keyword>
<organism evidence="6 7">
    <name type="scientific">Lates calcarifer</name>
    <name type="common">Barramundi</name>
    <name type="synonym">Holocentrus calcarifer</name>
    <dbReference type="NCBI Taxonomy" id="8187"/>
    <lineage>
        <taxon>Eukaryota</taxon>
        <taxon>Metazoa</taxon>
        <taxon>Chordata</taxon>
        <taxon>Craniata</taxon>
        <taxon>Vertebrata</taxon>
        <taxon>Euteleostomi</taxon>
        <taxon>Actinopterygii</taxon>
        <taxon>Neopterygii</taxon>
        <taxon>Teleostei</taxon>
        <taxon>Neoteleostei</taxon>
        <taxon>Acanthomorphata</taxon>
        <taxon>Carangaria</taxon>
        <taxon>Carangaria incertae sedis</taxon>
        <taxon>Centropomidae</taxon>
        <taxon>Lates</taxon>
    </lineage>
</organism>
<name>A0A4W6EFS4_LATCA</name>
<dbReference type="Proteomes" id="UP000314980">
    <property type="component" value="Unassembled WGS sequence"/>
</dbReference>
<dbReference type="PROSITE" id="PS50089">
    <property type="entry name" value="ZF_RING_2"/>
    <property type="match status" value="1"/>
</dbReference>
<sequence length="97" mass="11202">MQQEHGVELDHSHFCCPVCLDLLKEPVTIHCGHSYCRCCIEGCWDQERERGKYSCPQCREPFHPRPVLRRNNMLAEVMATLIVELLIPPSLIFTVGH</sequence>
<evidence type="ECO:0000256" key="3">
    <source>
        <dbReference type="ARBA" id="ARBA00022833"/>
    </source>
</evidence>
<dbReference type="Gene3D" id="3.30.40.10">
    <property type="entry name" value="Zinc/RING finger domain, C3HC4 (zinc finger)"/>
    <property type="match status" value="1"/>
</dbReference>
<dbReference type="GeneTree" id="ENSGT01150000286931"/>
<keyword evidence="1" id="KW-0479">Metal-binding</keyword>
<reference evidence="6" key="3">
    <citation type="submission" date="2025-09" db="UniProtKB">
        <authorList>
            <consortium name="Ensembl"/>
        </authorList>
    </citation>
    <scope>IDENTIFICATION</scope>
</reference>
<evidence type="ECO:0000256" key="2">
    <source>
        <dbReference type="ARBA" id="ARBA00022771"/>
    </source>
</evidence>
<dbReference type="InterPro" id="IPR013083">
    <property type="entry name" value="Znf_RING/FYVE/PHD"/>
</dbReference>
<dbReference type="InParanoid" id="A0A4W6EFS4"/>
<dbReference type="Pfam" id="PF15227">
    <property type="entry name" value="zf-C3HC4_4"/>
    <property type="match status" value="1"/>
</dbReference>
<dbReference type="SUPFAM" id="SSF57850">
    <property type="entry name" value="RING/U-box"/>
    <property type="match status" value="1"/>
</dbReference>
<dbReference type="AlphaFoldDB" id="A0A4W6EFS4"/>
<reference evidence="6" key="2">
    <citation type="submission" date="2025-08" db="UniProtKB">
        <authorList>
            <consortium name="Ensembl"/>
        </authorList>
    </citation>
    <scope>IDENTIFICATION</scope>
</reference>
<keyword evidence="2 4" id="KW-0863">Zinc-finger</keyword>
<evidence type="ECO:0000256" key="1">
    <source>
        <dbReference type="ARBA" id="ARBA00022723"/>
    </source>
</evidence>
<protein>
    <recommendedName>
        <fullName evidence="5">RING-type domain-containing protein</fullName>
    </recommendedName>
</protein>
<reference evidence="7" key="1">
    <citation type="submission" date="2015-09" db="EMBL/GenBank/DDBJ databases">
        <authorList>
            <person name="Sai Rama Sridatta P."/>
        </authorList>
    </citation>
    <scope>NUCLEOTIDE SEQUENCE [LARGE SCALE GENOMIC DNA]</scope>
</reference>
<evidence type="ECO:0000256" key="4">
    <source>
        <dbReference type="PROSITE-ProRule" id="PRU00175"/>
    </source>
</evidence>
<keyword evidence="7" id="KW-1185">Reference proteome</keyword>
<dbReference type="InterPro" id="IPR001841">
    <property type="entry name" value="Znf_RING"/>
</dbReference>
<evidence type="ECO:0000313" key="6">
    <source>
        <dbReference type="Ensembl" id="ENSLCAP00010036122.1"/>
    </source>
</evidence>
<feature type="domain" description="RING-type" evidence="5">
    <location>
        <begin position="16"/>
        <end position="59"/>
    </location>
</feature>
<proteinExistence type="predicted"/>
<dbReference type="Ensembl" id="ENSLCAT00010036970.1">
    <property type="protein sequence ID" value="ENSLCAP00010036122.1"/>
    <property type="gene ID" value="ENSLCAG00010016954.1"/>
</dbReference>
<dbReference type="GO" id="GO:0008270">
    <property type="term" value="F:zinc ion binding"/>
    <property type="evidence" value="ECO:0007669"/>
    <property type="project" value="UniProtKB-KW"/>
</dbReference>
<dbReference type="InterPro" id="IPR051051">
    <property type="entry name" value="E3_ubiq-ligase_TRIM/RNF"/>
</dbReference>
<evidence type="ECO:0000313" key="7">
    <source>
        <dbReference type="Proteomes" id="UP000314980"/>
    </source>
</evidence>
<dbReference type="SMART" id="SM00184">
    <property type="entry name" value="RING"/>
    <property type="match status" value="1"/>
</dbReference>
<evidence type="ECO:0000259" key="5">
    <source>
        <dbReference type="PROSITE" id="PS50089"/>
    </source>
</evidence>
<accession>A0A4W6EFS4</accession>
<dbReference type="PROSITE" id="PS00518">
    <property type="entry name" value="ZF_RING_1"/>
    <property type="match status" value="1"/>
</dbReference>
<dbReference type="InterPro" id="IPR017907">
    <property type="entry name" value="Znf_RING_CS"/>
</dbReference>
<dbReference type="PANTHER" id="PTHR25465:SF14">
    <property type="entry name" value="E3 UBIQUITIN-PROTEIN LIGASE TRIM65"/>
    <property type="match status" value="1"/>
</dbReference>
<dbReference type="PANTHER" id="PTHR25465">
    <property type="entry name" value="B-BOX DOMAIN CONTAINING"/>
    <property type="match status" value="1"/>
</dbReference>